<dbReference type="EMBL" id="D17510">
    <property type="protein sequence ID" value="BAA04369.1"/>
    <property type="molecule type" value="Genomic_DNA"/>
</dbReference>
<reference evidence="1" key="3">
    <citation type="journal article" date="1994" name="Proc. Natl. Acad. Sci. U.S.A.">
        <title>Loss of all ndh genes as determined by sequencing the entire chloroplast genome of the black pine Pinus thunbergii.</title>
        <authorList>
            <person name="Wakasugi T."/>
            <person name="Tsudzuki J."/>
            <person name="Ito S."/>
            <person name="Nakashima K."/>
            <person name="Tsudzuki T."/>
            <person name="Sugiura M."/>
        </authorList>
    </citation>
    <scope>NUCLEOTIDE SEQUENCE</scope>
</reference>
<dbReference type="PIR" id="T07491">
    <property type="entry name" value="T07491"/>
</dbReference>
<proteinExistence type="predicted"/>
<geneLocation type="chloroplast" evidence="1"/>
<evidence type="ECO:0000313" key="1">
    <source>
        <dbReference type="EMBL" id="BAA04369.1"/>
    </source>
</evidence>
<reference evidence="1" key="2">
    <citation type="journal article" date="1994" name="Curr. Genet.">
        <title>A new gene encoding tRNA(Pro) (GGG) is present in the chloroplast genome of black pine: a compilation of 32 tRNA genes from black pine chloroplasts.</title>
        <authorList>
            <person name="Tsudzuki J."/>
            <person name="Ito S."/>
            <person name="Tsudzuki T."/>
            <person name="Wakasugi T."/>
            <person name="Sugiura M."/>
        </authorList>
    </citation>
    <scope>NUCLEOTIDE SEQUENCE</scope>
</reference>
<dbReference type="AlphaFoldDB" id="Q32955"/>
<organism evidence="1">
    <name type="scientific">Pinus thunbergii</name>
    <name type="common">Japanese black pine</name>
    <name type="synonym">Pinus thunbergiana</name>
    <dbReference type="NCBI Taxonomy" id="3350"/>
    <lineage>
        <taxon>Eukaryota</taxon>
        <taxon>Viridiplantae</taxon>
        <taxon>Streptophyta</taxon>
        <taxon>Embryophyta</taxon>
        <taxon>Tracheophyta</taxon>
        <taxon>Spermatophyta</taxon>
        <taxon>Pinopsida</taxon>
        <taxon>Pinidae</taxon>
        <taxon>Conifers I</taxon>
        <taxon>Pinales</taxon>
        <taxon>Pinaceae</taxon>
        <taxon>Pinus</taxon>
        <taxon>Pinus subgen. Pinus</taxon>
    </lineage>
</organism>
<reference evidence="1" key="1">
    <citation type="journal article" date="1993" name="Mol. Gen. Genet.">
        <title>Chloroplast DNA of black pine retains a residual inverted repeat lacking rRNA genes: nucleotide sequences of trnQ, trnK, psbA, trnI and trnH and the absence of rps16.</title>
        <authorList>
            <person name="Tsudzuki J."/>
            <person name="Nakashima K."/>
            <person name="Tsudzuki T."/>
            <person name="Hiratsuka J."/>
            <person name="Shibata M."/>
            <person name="Wakasugi T."/>
            <person name="Sugiura M."/>
        </authorList>
    </citation>
    <scope>NUCLEOTIDE SEQUENCE</scope>
</reference>
<protein>
    <submittedName>
        <fullName evidence="1">ORF46d</fullName>
    </submittedName>
</protein>
<name>Q32955_PINTH</name>
<accession>Q32955</accession>
<sequence length="46" mass="5487">MKLDIHDLSLIDHYLFSSYAHLYMYFRTIRTIMVKGPFGSLISFMN</sequence>
<keyword evidence="1" id="KW-0934">Plastid</keyword>
<keyword evidence="1" id="KW-0150">Chloroplast</keyword>